<name>A0A918PZU1_9ACTN</name>
<feature type="region of interest" description="Disordered" evidence="1">
    <location>
        <begin position="359"/>
        <end position="383"/>
    </location>
</feature>
<accession>A0A918PZU1</accession>
<dbReference type="AlphaFoldDB" id="A0A918PZU1"/>
<proteinExistence type="predicted"/>
<evidence type="ECO:0008006" key="6">
    <source>
        <dbReference type="Google" id="ProtNLM"/>
    </source>
</evidence>
<dbReference type="InterPro" id="IPR040828">
    <property type="entry name" value="pPIWI_RE_REase"/>
</dbReference>
<dbReference type="Pfam" id="PF18156">
    <property type="entry name" value="pPIWI_RE_Y"/>
    <property type="match status" value="1"/>
</dbReference>
<protein>
    <recommendedName>
        <fullName evidence="6">Fis family transcriptional regulator</fullName>
    </recommendedName>
</protein>
<feature type="domain" description="REase associating with pPIWI RE" evidence="2">
    <location>
        <begin position="255"/>
        <end position="365"/>
    </location>
</feature>
<gene>
    <name evidence="4" type="ORF">GCM10010387_22980</name>
</gene>
<comment type="caution">
    <text evidence="4">The sequence shown here is derived from an EMBL/GenBank/DDBJ whole genome shotgun (WGS) entry which is preliminary data.</text>
</comment>
<sequence length="383" mass="42902">MESTAGWESDRGVALLHLLADAVVALEDETDLDSFRLPYPADAQRALNHTVLACLWRGAEPPRSVPELLDWCRGRPLASWPLDLPRDAAGPGDRLLDEESGLPAELVREWWAYRADSPARRHDREVMSWALHKCRQLSPEAYTAFHRLLVQRPVLTHTEWFSVISDPLLMELRDFLGDLYQDPPVGSLRPGRGCAQCRRCGTLLISVADTEWWCESDSCRARSAEPPIGRIIEPEQCAGLVQLDRPLRQFVTWPGRAALKLEVGLRLLGVTVEMWPPTLAYTMRASFPDGRVWALDVKDWSHPALLGRTAAPVRPEPAYDEAFWVVPDHRVTARADYLAVFHRNRPPAAGELTLLSESEVLRRAEPRPRPAASGDREGSGGDA</sequence>
<evidence type="ECO:0000259" key="3">
    <source>
        <dbReference type="Pfam" id="PF18156"/>
    </source>
</evidence>
<dbReference type="EMBL" id="BMWG01000005">
    <property type="protein sequence ID" value="GGZ29099.1"/>
    <property type="molecule type" value="Genomic_DNA"/>
</dbReference>
<dbReference type="RefSeq" id="WP_190122894.1">
    <property type="nucleotide sequence ID" value="NZ_BMWG01000005.1"/>
</dbReference>
<evidence type="ECO:0000313" key="4">
    <source>
        <dbReference type="EMBL" id="GGZ29099.1"/>
    </source>
</evidence>
<evidence type="ECO:0000256" key="1">
    <source>
        <dbReference type="SAM" id="MobiDB-lite"/>
    </source>
</evidence>
<evidence type="ECO:0000313" key="5">
    <source>
        <dbReference type="Proteomes" id="UP000630936"/>
    </source>
</evidence>
<feature type="domain" description="pPIWI-RE three-gene island" evidence="3">
    <location>
        <begin position="16"/>
        <end position="156"/>
    </location>
</feature>
<evidence type="ECO:0000259" key="2">
    <source>
        <dbReference type="Pfam" id="PF18154"/>
    </source>
</evidence>
<dbReference type="Proteomes" id="UP000630936">
    <property type="component" value="Unassembled WGS sequence"/>
</dbReference>
<keyword evidence="5" id="KW-1185">Reference proteome</keyword>
<dbReference type="InterPro" id="IPR041191">
    <property type="entry name" value="pPIWI_RE_Y"/>
</dbReference>
<dbReference type="Pfam" id="PF18154">
    <property type="entry name" value="pPIWI_RE_REase"/>
    <property type="match status" value="1"/>
</dbReference>
<organism evidence="4 5">
    <name type="scientific">Streptomyces inusitatus</name>
    <dbReference type="NCBI Taxonomy" id="68221"/>
    <lineage>
        <taxon>Bacteria</taxon>
        <taxon>Bacillati</taxon>
        <taxon>Actinomycetota</taxon>
        <taxon>Actinomycetes</taxon>
        <taxon>Kitasatosporales</taxon>
        <taxon>Streptomycetaceae</taxon>
        <taxon>Streptomyces</taxon>
    </lineage>
</organism>
<reference evidence="4" key="2">
    <citation type="submission" date="2020-09" db="EMBL/GenBank/DDBJ databases">
        <authorList>
            <person name="Sun Q."/>
            <person name="Ohkuma M."/>
        </authorList>
    </citation>
    <scope>NUCLEOTIDE SEQUENCE</scope>
    <source>
        <strain evidence="4">JCM 4988</strain>
    </source>
</reference>
<reference evidence="4" key="1">
    <citation type="journal article" date="2014" name="Int. J. Syst. Evol. Microbiol.">
        <title>Complete genome sequence of Corynebacterium casei LMG S-19264T (=DSM 44701T), isolated from a smear-ripened cheese.</title>
        <authorList>
            <consortium name="US DOE Joint Genome Institute (JGI-PGF)"/>
            <person name="Walter F."/>
            <person name="Albersmeier A."/>
            <person name="Kalinowski J."/>
            <person name="Ruckert C."/>
        </authorList>
    </citation>
    <scope>NUCLEOTIDE SEQUENCE</scope>
    <source>
        <strain evidence="4">JCM 4988</strain>
    </source>
</reference>